<dbReference type="PANTHER" id="PTHR11076:SF34">
    <property type="entry name" value="PROTEIN UMUC"/>
    <property type="match status" value="1"/>
</dbReference>
<dbReference type="CDD" id="cd01700">
    <property type="entry name" value="PolY_Pol_V_umuC"/>
    <property type="match status" value="1"/>
</dbReference>
<proteinExistence type="inferred from homology"/>
<gene>
    <name evidence="7" type="ORF">RL74_01850</name>
</gene>
<dbReference type="AlphaFoldDB" id="A0A0D0PR76"/>
<dbReference type="GO" id="GO:0003684">
    <property type="term" value="F:damaged DNA binding"/>
    <property type="evidence" value="ECO:0007669"/>
    <property type="project" value="InterPro"/>
</dbReference>
<keyword evidence="3" id="KW-0741">SOS mutagenesis</keyword>
<organism evidence="7 8">
    <name type="scientific">Pseudomonas fluorescens</name>
    <dbReference type="NCBI Taxonomy" id="294"/>
    <lineage>
        <taxon>Bacteria</taxon>
        <taxon>Pseudomonadati</taxon>
        <taxon>Pseudomonadota</taxon>
        <taxon>Gammaproteobacteria</taxon>
        <taxon>Pseudomonadales</taxon>
        <taxon>Pseudomonadaceae</taxon>
        <taxon>Pseudomonas</taxon>
    </lineage>
</organism>
<dbReference type="GO" id="GO:0042276">
    <property type="term" value="P:error-prone translesion synthesis"/>
    <property type="evidence" value="ECO:0007669"/>
    <property type="project" value="TreeGrafter"/>
</dbReference>
<feature type="domain" description="UmuC" evidence="6">
    <location>
        <begin position="8"/>
        <end position="191"/>
    </location>
</feature>
<dbReference type="Gene3D" id="1.10.150.20">
    <property type="entry name" value="5' to 3' exonuclease, C-terminal subdomain"/>
    <property type="match status" value="1"/>
</dbReference>
<evidence type="ECO:0000256" key="2">
    <source>
        <dbReference type="ARBA" id="ARBA00022763"/>
    </source>
</evidence>
<dbReference type="GO" id="GO:0005829">
    <property type="term" value="C:cytosol"/>
    <property type="evidence" value="ECO:0007669"/>
    <property type="project" value="TreeGrafter"/>
</dbReference>
<dbReference type="RefSeq" id="WP_042728130.1">
    <property type="nucleotide sequence ID" value="NZ_JXNZ01000010.1"/>
</dbReference>
<dbReference type="InterPro" id="IPR043502">
    <property type="entry name" value="DNA/RNA_pol_sf"/>
</dbReference>
<evidence type="ECO:0000313" key="7">
    <source>
        <dbReference type="EMBL" id="KIQ61098.1"/>
    </source>
</evidence>
<dbReference type="InterPro" id="IPR017961">
    <property type="entry name" value="DNA_pol_Y-fam_little_finger"/>
</dbReference>
<dbReference type="SUPFAM" id="SSF56672">
    <property type="entry name" value="DNA/RNA polymerases"/>
    <property type="match status" value="1"/>
</dbReference>
<reference evidence="7 8" key="1">
    <citation type="submission" date="2015-01" db="EMBL/GenBank/DDBJ databases">
        <title>Draft Genome Sequence of the Biocontrol and Plant Growth-Promoting Rhizobacteria (PGPR) Pseudomonas fluorescens UM270.</title>
        <authorList>
            <person name="Hernandez-Salmeron J.E."/>
            <person name="Santoyo G."/>
            <person name="Moreno-Hagelsieb G."/>
            <person name="Hernandez-Leon R."/>
        </authorList>
    </citation>
    <scope>NUCLEOTIDE SEQUENCE [LARGE SCALE GENOMIC DNA]</scope>
    <source>
        <strain evidence="7 8">UM270</strain>
    </source>
</reference>
<dbReference type="GO" id="GO:0009432">
    <property type="term" value="P:SOS response"/>
    <property type="evidence" value="ECO:0007669"/>
    <property type="project" value="UniProtKB-KW"/>
</dbReference>
<dbReference type="Pfam" id="PF11799">
    <property type="entry name" value="IMS_C"/>
    <property type="match status" value="1"/>
</dbReference>
<comment type="similarity">
    <text evidence="1">Belongs to the DNA polymerase type-Y family.</text>
</comment>
<dbReference type="Pfam" id="PF00817">
    <property type="entry name" value="IMS"/>
    <property type="match status" value="1"/>
</dbReference>
<dbReference type="InterPro" id="IPR050116">
    <property type="entry name" value="DNA_polymerase-Y"/>
</dbReference>
<protein>
    <submittedName>
        <fullName evidence="7">DNA polymerase V subunit UmuC</fullName>
    </submittedName>
</protein>
<evidence type="ECO:0000256" key="4">
    <source>
        <dbReference type="ARBA" id="ARBA00023204"/>
    </source>
</evidence>
<dbReference type="NCBIfam" id="NF002955">
    <property type="entry name" value="PRK03609.1"/>
    <property type="match status" value="1"/>
</dbReference>
<keyword evidence="2" id="KW-0227">DNA damage</keyword>
<sequence length="426" mass="47534">MASRDQVFALIDCNSFYASCERVFRPDLAKTPIVVLSNNDGCVIARSYDAKPFVKMGAPYFQIRDTLRRNGVAVFSSNYALYGDMSERVMTIIESMVPAVEIYSIDEAFADLSGIPGDLTSFGRTIRAAVYKGTGIPVGVGIAPTKTLAKLANHTAKRLQAHTGGVVDICDQVKRNWVLRNTDVAEVWGIGRRMKAHLDALQIKTAMDLAKADPWILRQKFSVVIEKTARELAGTSCLELSETEPPKQEICSGRMFGKRLTTIEPIKEAVATYVARASEKLRAQNSLCKKIRVSIRTGMFNPEEAKYANGALVELPYPTNDMRLLTKAASEAVDRLFRPGFKYSKAEVLLMDLRQPGEFTDDLFAQSQPVSSEKVMEVLDQINQRWGRGTLRTGSVPSCPDWGMRREMMSQSYTTRLDQLWTVRCN</sequence>
<dbReference type="PATRIC" id="fig|294.124.peg.378"/>
<comment type="caution">
    <text evidence="7">The sequence shown here is derived from an EMBL/GenBank/DDBJ whole genome shotgun (WGS) entry which is preliminary data.</text>
</comment>
<dbReference type="PROSITE" id="PS50173">
    <property type="entry name" value="UMUC"/>
    <property type="match status" value="1"/>
</dbReference>
<evidence type="ECO:0000256" key="5">
    <source>
        <dbReference type="ARBA" id="ARBA00023236"/>
    </source>
</evidence>
<dbReference type="InterPro" id="IPR001126">
    <property type="entry name" value="UmuC"/>
</dbReference>
<name>A0A0D0PR76_PSEFL</name>
<keyword evidence="5" id="KW-0742">SOS response</keyword>
<dbReference type="EMBL" id="JXNZ01000010">
    <property type="protein sequence ID" value="KIQ61098.1"/>
    <property type="molecule type" value="Genomic_DNA"/>
</dbReference>
<evidence type="ECO:0000256" key="3">
    <source>
        <dbReference type="ARBA" id="ARBA00023199"/>
    </source>
</evidence>
<dbReference type="Gene3D" id="3.40.1170.60">
    <property type="match status" value="1"/>
</dbReference>
<dbReference type="GO" id="GO:0003887">
    <property type="term" value="F:DNA-directed DNA polymerase activity"/>
    <property type="evidence" value="ECO:0007669"/>
    <property type="project" value="TreeGrafter"/>
</dbReference>
<dbReference type="GO" id="GO:0006281">
    <property type="term" value="P:DNA repair"/>
    <property type="evidence" value="ECO:0007669"/>
    <property type="project" value="UniProtKB-KW"/>
</dbReference>
<evidence type="ECO:0000256" key="1">
    <source>
        <dbReference type="ARBA" id="ARBA00010945"/>
    </source>
</evidence>
<dbReference type="OrthoDB" id="9808813at2"/>
<dbReference type="Proteomes" id="UP000032101">
    <property type="component" value="Unassembled WGS sequence"/>
</dbReference>
<keyword evidence="4" id="KW-0234">DNA repair</keyword>
<dbReference type="Pfam" id="PF13438">
    <property type="entry name" value="DUF4113"/>
    <property type="match status" value="1"/>
</dbReference>
<evidence type="ECO:0000259" key="6">
    <source>
        <dbReference type="PROSITE" id="PS50173"/>
    </source>
</evidence>
<dbReference type="InterPro" id="IPR025188">
    <property type="entry name" value="DUF4113"/>
</dbReference>
<evidence type="ECO:0000313" key="8">
    <source>
        <dbReference type="Proteomes" id="UP000032101"/>
    </source>
</evidence>
<accession>A0A0D0PR76</accession>
<dbReference type="PANTHER" id="PTHR11076">
    <property type="entry name" value="DNA REPAIR POLYMERASE UMUC / TRANSFERASE FAMILY MEMBER"/>
    <property type="match status" value="1"/>
</dbReference>
<dbReference type="Gene3D" id="3.30.70.270">
    <property type="match status" value="1"/>
</dbReference>
<dbReference type="InterPro" id="IPR043128">
    <property type="entry name" value="Rev_trsase/Diguanyl_cyclase"/>
</dbReference>